<comment type="caution">
    <text evidence="1">The sequence shown here is derived from an EMBL/GenBank/DDBJ whole genome shotgun (WGS) entry which is preliminary data.</text>
</comment>
<protein>
    <submittedName>
        <fullName evidence="1">Uncharacterized protein</fullName>
    </submittedName>
</protein>
<sequence>MAASDILFADVSKLLFSDVRDIVKLAGKEAGRKDAAAWLSGLDDAPPEKVAIELAERLTEALAREREPLKRLALLNGCEAAAATTLAALELATEIAPLPLPAAAMQAAVAADSLLKVMATDYAGLALGLQDKVGGPDDARELLRLAALRAMHALARREVLAYRGHAVPSPASWKLMQDVYSVARAQGVAGPNKDGAAVEHEYVAALLLALADPARLPRTALAAAHAFIAGLAPHARIEAATLPRDDTSCRFLIATDKGRPAQPLAQIDDDKALAPHSLVLNCSGLPPRIEQLLGAGGEAAPLPPEVMRLLNDAWSAAAPARRFSRTQFKQHIDVIAGLPAILRLLSGRSLGRRQSDAAHADERDTSEWLVVNESPDGFGIRHLGGTAPPLAIGDLVMLRPREQGKFHICLVRRQSPAPQGTELGVQLLCSEATVLPLPSEDILAMGQQGLLLPRLPGFGNAAGLITAAGALTPQSVITDNQEGTLKYYGLGSRIATSTAIEFHLLQSA</sequence>
<evidence type="ECO:0000313" key="2">
    <source>
        <dbReference type="Proteomes" id="UP000268908"/>
    </source>
</evidence>
<keyword evidence="2" id="KW-1185">Reference proteome</keyword>
<dbReference type="RefSeq" id="WP_121240831.1">
    <property type="nucleotide sequence ID" value="NZ_BHVV01000006.1"/>
</dbReference>
<dbReference type="OrthoDB" id="9177520at2"/>
<dbReference type="EMBL" id="RCCI01000005">
    <property type="protein sequence ID" value="RLJ64634.1"/>
    <property type="molecule type" value="Genomic_DNA"/>
</dbReference>
<accession>A0A497XD27</accession>
<name>A0A497XD27_9PROT</name>
<proteinExistence type="predicted"/>
<reference evidence="1 2" key="1">
    <citation type="submission" date="2018-10" db="EMBL/GenBank/DDBJ databases">
        <title>Genomic Encyclopedia of Type Strains, Phase IV (KMG-IV): sequencing the most valuable type-strain genomes for metagenomic binning, comparative biology and taxonomic classification.</title>
        <authorList>
            <person name="Goeker M."/>
        </authorList>
    </citation>
    <scope>NUCLEOTIDE SEQUENCE [LARGE SCALE GENOMIC DNA]</scope>
    <source>
        <strain evidence="1 2">DSM 26916</strain>
    </source>
</reference>
<evidence type="ECO:0000313" key="1">
    <source>
        <dbReference type="EMBL" id="RLJ64634.1"/>
    </source>
</evidence>
<gene>
    <name evidence="1" type="ORF">DFR35_1275</name>
</gene>
<organism evidence="1 2">
    <name type="scientific">Sulfurisoma sediminicola</name>
    <dbReference type="NCBI Taxonomy" id="1381557"/>
    <lineage>
        <taxon>Bacteria</taxon>
        <taxon>Pseudomonadati</taxon>
        <taxon>Pseudomonadota</taxon>
        <taxon>Betaproteobacteria</taxon>
        <taxon>Nitrosomonadales</taxon>
        <taxon>Sterolibacteriaceae</taxon>
        <taxon>Sulfurisoma</taxon>
    </lineage>
</organism>
<dbReference type="AlphaFoldDB" id="A0A497XD27"/>
<dbReference type="Proteomes" id="UP000268908">
    <property type="component" value="Unassembled WGS sequence"/>
</dbReference>